<dbReference type="InterPro" id="IPR000425">
    <property type="entry name" value="MIP"/>
</dbReference>
<dbReference type="GO" id="GO:0015254">
    <property type="term" value="F:glycerol channel activity"/>
    <property type="evidence" value="ECO:0007669"/>
    <property type="project" value="TreeGrafter"/>
</dbReference>
<evidence type="ECO:0000256" key="1">
    <source>
        <dbReference type="ARBA" id="ARBA00004141"/>
    </source>
</evidence>
<comment type="subcellular location">
    <subcellularLocation>
        <location evidence="1">Membrane</location>
        <topology evidence="1">Multi-pass membrane protein</topology>
    </subcellularLocation>
</comment>
<gene>
    <name evidence="8" type="ORF">FY550_09055</name>
</gene>
<keyword evidence="9" id="KW-1185">Reference proteome</keyword>
<evidence type="ECO:0000256" key="4">
    <source>
        <dbReference type="ARBA" id="ARBA00022692"/>
    </source>
</evidence>
<evidence type="ECO:0000313" key="8">
    <source>
        <dbReference type="EMBL" id="QEL11269.1"/>
    </source>
</evidence>
<comment type="similarity">
    <text evidence="2 7">Belongs to the MIP/aquaporin (TC 1.A.8) family.</text>
</comment>
<dbReference type="STRING" id="657387.BH688_05305"/>
<keyword evidence="4 7" id="KW-0812">Transmembrane</keyword>
<evidence type="ECO:0000256" key="2">
    <source>
        <dbReference type="ARBA" id="ARBA00006175"/>
    </source>
</evidence>
<protein>
    <submittedName>
        <fullName evidence="8">Aquaporin family protein</fullName>
    </submittedName>
</protein>
<reference evidence="8 9" key="1">
    <citation type="submission" date="2019-08" db="EMBL/GenBank/DDBJ databases">
        <title>Complete genome sequence of Kushneria sp. YCWA18, a halophilic phosphate-solubilizing bacterium isolated from Daqiao saltern in China.</title>
        <authorList>
            <person name="Du G.-X."/>
            <person name="Qu L.-Y."/>
        </authorList>
    </citation>
    <scope>NUCLEOTIDE SEQUENCE [LARGE SCALE GENOMIC DNA]</scope>
    <source>
        <strain evidence="8 9">YCWA18</strain>
    </source>
</reference>
<sequence>MHALVGEFLGTMTLIVFGDGVVANVVLRKTKGSGADWIVIATGWGLAVMVAVFVATATGSPDADINPAVTLAKWITGMHQDPAMIFAYIVAQIAGGFAGGVLVWLAYLPHFRATPEKELKLAVFCTDPGIRSPFGNVLCEIVSTAIFLLCLGGIASTQNISPGLLPFLVGGLVWAVGLSLGGPTGYAINPARDLGPRLAHAALPIHGKGGCDWGYAWVPVLGPIIGAGLGGLLWYGLILLP</sequence>
<evidence type="ECO:0000256" key="3">
    <source>
        <dbReference type="ARBA" id="ARBA00022448"/>
    </source>
</evidence>
<keyword evidence="6" id="KW-0472">Membrane</keyword>
<keyword evidence="5" id="KW-1133">Transmembrane helix</keyword>
<dbReference type="KEGG" id="kuy:FY550_09055"/>
<dbReference type="EMBL" id="CP043420">
    <property type="protein sequence ID" value="QEL11269.1"/>
    <property type="molecule type" value="Genomic_DNA"/>
</dbReference>
<dbReference type="PANTHER" id="PTHR43829">
    <property type="entry name" value="AQUAPORIN OR AQUAGLYCEROPORIN RELATED"/>
    <property type="match status" value="1"/>
</dbReference>
<accession>A0A1S1NXH8</accession>
<dbReference type="InterPro" id="IPR023271">
    <property type="entry name" value="Aquaporin-like"/>
</dbReference>
<proteinExistence type="inferred from homology"/>
<dbReference type="SUPFAM" id="SSF81338">
    <property type="entry name" value="Aquaporin-like"/>
    <property type="match status" value="1"/>
</dbReference>
<evidence type="ECO:0000256" key="5">
    <source>
        <dbReference type="ARBA" id="ARBA00022989"/>
    </source>
</evidence>
<dbReference type="InterPro" id="IPR050363">
    <property type="entry name" value="MIP/Aquaporin"/>
</dbReference>
<dbReference type="GO" id="GO:0005886">
    <property type="term" value="C:plasma membrane"/>
    <property type="evidence" value="ECO:0007669"/>
    <property type="project" value="TreeGrafter"/>
</dbReference>
<organism evidence="8 9">
    <name type="scientific">Kushneria phosphatilytica</name>
    <dbReference type="NCBI Taxonomy" id="657387"/>
    <lineage>
        <taxon>Bacteria</taxon>
        <taxon>Pseudomonadati</taxon>
        <taxon>Pseudomonadota</taxon>
        <taxon>Gammaproteobacteria</taxon>
        <taxon>Oceanospirillales</taxon>
        <taxon>Halomonadaceae</taxon>
        <taxon>Kushneria</taxon>
    </lineage>
</organism>
<evidence type="ECO:0000256" key="6">
    <source>
        <dbReference type="ARBA" id="ARBA00023136"/>
    </source>
</evidence>
<dbReference type="Proteomes" id="UP000322553">
    <property type="component" value="Chromosome"/>
</dbReference>
<dbReference type="OrthoDB" id="9807293at2"/>
<evidence type="ECO:0000313" key="9">
    <source>
        <dbReference type="Proteomes" id="UP000322553"/>
    </source>
</evidence>
<dbReference type="PANTHER" id="PTHR43829:SF9">
    <property type="entry name" value="AQUAPORIN-9"/>
    <property type="match status" value="1"/>
</dbReference>
<dbReference type="AlphaFoldDB" id="A0A1S1NXH8"/>
<evidence type="ECO:0000256" key="7">
    <source>
        <dbReference type="RuleBase" id="RU000477"/>
    </source>
</evidence>
<dbReference type="Pfam" id="PF00230">
    <property type="entry name" value="MIP"/>
    <property type="match status" value="1"/>
</dbReference>
<name>A0A1S1NXH8_9GAMM</name>
<keyword evidence="3 7" id="KW-0813">Transport</keyword>
<dbReference type="RefSeq" id="WP_070977613.1">
    <property type="nucleotide sequence ID" value="NZ_CP043420.1"/>
</dbReference>
<dbReference type="PRINTS" id="PR00783">
    <property type="entry name" value="MINTRINSICP"/>
</dbReference>
<dbReference type="Gene3D" id="1.20.1080.10">
    <property type="entry name" value="Glycerol uptake facilitator protein"/>
    <property type="match status" value="1"/>
</dbReference>